<comment type="caution">
    <text evidence="1">The sequence shown here is derived from an EMBL/GenBank/DDBJ whole genome shotgun (WGS) entry which is preliminary data.</text>
</comment>
<keyword evidence="2" id="KW-1185">Reference proteome</keyword>
<dbReference type="AlphaFoldDB" id="A0A365QNP9"/>
<dbReference type="EMBL" id="QMFZ01000027">
    <property type="protein sequence ID" value="RBB35704.1"/>
    <property type="molecule type" value="Genomic_DNA"/>
</dbReference>
<accession>A0A365QNP9</accession>
<dbReference type="RefSeq" id="WP_113046951.1">
    <property type="nucleotide sequence ID" value="NZ_QMFZ01000027.1"/>
</dbReference>
<organism evidence="1 2">
    <name type="scientific">Burkholderia reimsis</name>
    <dbReference type="NCBI Taxonomy" id="2234132"/>
    <lineage>
        <taxon>Bacteria</taxon>
        <taxon>Pseudomonadati</taxon>
        <taxon>Pseudomonadota</taxon>
        <taxon>Betaproteobacteria</taxon>
        <taxon>Burkholderiales</taxon>
        <taxon>Burkholderiaceae</taxon>
        <taxon>Burkholderia</taxon>
    </lineage>
</organism>
<evidence type="ECO:0000313" key="2">
    <source>
        <dbReference type="Proteomes" id="UP000252458"/>
    </source>
</evidence>
<reference evidence="1 2" key="1">
    <citation type="submission" date="2018-06" db="EMBL/GenBank/DDBJ databases">
        <title>Draft genome sequence of Burkholderia reimsis strain BE51 isolated from a French agricultural soil.</title>
        <authorList>
            <person name="Esmaeel Q."/>
        </authorList>
    </citation>
    <scope>NUCLEOTIDE SEQUENCE [LARGE SCALE GENOMIC DNA]</scope>
    <source>
        <strain evidence="1 2">BE51</strain>
    </source>
</reference>
<evidence type="ECO:0000313" key="1">
    <source>
        <dbReference type="EMBL" id="RBB35704.1"/>
    </source>
</evidence>
<gene>
    <name evidence="1" type="ORF">DPV79_27180</name>
</gene>
<proteinExistence type="predicted"/>
<name>A0A365QNP9_9BURK</name>
<sequence>MDQDFEEHDEGPRYAAPETIDSMALYQSLSNLVFFSDDMYLRSQAHNLNLVDQFLMPLEHKVLRELLETDSTPADTYFLLAQSQMWIFAAYELLRTWRQRASEIIKWHANHGLEQKLAALKERDKTGSHFGLRIRIEQIGRALDDEAIVAELDRQLRHTYIAFTRLEWVRVSLAKHEVSGNPKQAALMPGYGRINNWCGSLDFELENGKYSTGYINRRDVADSIRHFDFTADPPDDAQLELFDAYMSGKGFDVD</sequence>
<dbReference type="Proteomes" id="UP000252458">
    <property type="component" value="Unassembled WGS sequence"/>
</dbReference>
<protein>
    <submittedName>
        <fullName evidence="1">Uncharacterized protein</fullName>
    </submittedName>
</protein>